<protein>
    <submittedName>
        <fullName evidence="1">Uncharacterized protein</fullName>
    </submittedName>
</protein>
<dbReference type="EMBL" id="QRMZ01000001">
    <property type="protein sequence ID" value="RHK08324.1"/>
    <property type="molecule type" value="Genomic_DNA"/>
</dbReference>
<gene>
    <name evidence="1" type="ORF">DW084_01255</name>
</gene>
<dbReference type="AlphaFoldDB" id="A0A415EYE9"/>
<dbReference type="Proteomes" id="UP000286288">
    <property type="component" value="Unassembled WGS sequence"/>
</dbReference>
<accession>A0A415EYE9</accession>
<organism evidence="1 2">
    <name type="scientific">Enterococcus casseliflavus</name>
    <name type="common">Enterococcus flavescens</name>
    <dbReference type="NCBI Taxonomy" id="37734"/>
    <lineage>
        <taxon>Bacteria</taxon>
        <taxon>Bacillati</taxon>
        <taxon>Bacillota</taxon>
        <taxon>Bacilli</taxon>
        <taxon>Lactobacillales</taxon>
        <taxon>Enterococcaceae</taxon>
        <taxon>Enterococcus</taxon>
    </lineage>
</organism>
<evidence type="ECO:0000313" key="2">
    <source>
        <dbReference type="Proteomes" id="UP000286288"/>
    </source>
</evidence>
<sequence>MVNVGNNSDVADIISNIQFINSFFGDIALDKPLYQNFFLKYSAKFSFLQKKQTSCRYLLQFILVLAYNA</sequence>
<comment type="caution">
    <text evidence="1">The sequence shown here is derived from an EMBL/GenBank/DDBJ whole genome shotgun (WGS) entry which is preliminary data.</text>
</comment>
<reference evidence="1 2" key="1">
    <citation type="submission" date="2018-08" db="EMBL/GenBank/DDBJ databases">
        <title>A genome reference for cultivated species of the human gut microbiota.</title>
        <authorList>
            <person name="Zou Y."/>
            <person name="Xue W."/>
            <person name="Luo G."/>
        </authorList>
    </citation>
    <scope>NUCLEOTIDE SEQUENCE [LARGE SCALE GENOMIC DNA]</scope>
    <source>
        <strain evidence="1 2">AF48-16</strain>
    </source>
</reference>
<evidence type="ECO:0000313" key="1">
    <source>
        <dbReference type="EMBL" id="RHK08324.1"/>
    </source>
</evidence>
<name>A0A415EYE9_ENTCA</name>
<proteinExistence type="predicted"/>